<evidence type="ECO:0000313" key="9">
    <source>
        <dbReference type="Proteomes" id="UP001159363"/>
    </source>
</evidence>
<sequence length="147" mass="16515">MKFRRLPYELSTAPEIFQKTFSVLFSGLEGVTVSGKDNICQQVCTKPSLTHSSPVGAAHKTKRIAMAAHSRGRAIVMQNSGPIVYASKCLSDCQKNHAQIEKGMLAIVYGCELFHQYIYGRKVEVETDHKLFEDIFQKPIHKCSLRL</sequence>
<name>A0ABQ9HCT7_9NEOP</name>
<keyword evidence="5" id="KW-0378">Hydrolase</keyword>
<evidence type="ECO:0000313" key="8">
    <source>
        <dbReference type="EMBL" id="KAJ8882118.1"/>
    </source>
</evidence>
<organism evidence="8 9">
    <name type="scientific">Dryococelus australis</name>
    <dbReference type="NCBI Taxonomy" id="614101"/>
    <lineage>
        <taxon>Eukaryota</taxon>
        <taxon>Metazoa</taxon>
        <taxon>Ecdysozoa</taxon>
        <taxon>Arthropoda</taxon>
        <taxon>Hexapoda</taxon>
        <taxon>Insecta</taxon>
        <taxon>Pterygota</taxon>
        <taxon>Neoptera</taxon>
        <taxon>Polyneoptera</taxon>
        <taxon>Phasmatodea</taxon>
        <taxon>Verophasmatodea</taxon>
        <taxon>Anareolatae</taxon>
        <taxon>Phasmatidae</taxon>
        <taxon>Eurycanthinae</taxon>
        <taxon>Dryococelus</taxon>
    </lineage>
</organism>
<gene>
    <name evidence="8" type="ORF">PR048_018606</name>
</gene>
<evidence type="ECO:0000256" key="4">
    <source>
        <dbReference type="ARBA" id="ARBA00022759"/>
    </source>
</evidence>
<dbReference type="PANTHER" id="PTHR37984">
    <property type="entry name" value="PROTEIN CBG26694"/>
    <property type="match status" value="1"/>
</dbReference>
<dbReference type="Pfam" id="PF17917">
    <property type="entry name" value="RT_RNaseH"/>
    <property type="match status" value="1"/>
</dbReference>
<evidence type="ECO:0000256" key="2">
    <source>
        <dbReference type="ARBA" id="ARBA00022695"/>
    </source>
</evidence>
<keyword evidence="1" id="KW-0808">Transferase</keyword>
<protein>
    <recommendedName>
        <fullName evidence="7">Reverse transcriptase RNase H-like domain-containing protein</fullName>
    </recommendedName>
</protein>
<feature type="domain" description="Reverse transcriptase RNase H-like" evidence="7">
    <location>
        <begin position="74"/>
        <end position="138"/>
    </location>
</feature>
<dbReference type="InterPro" id="IPR041373">
    <property type="entry name" value="RT_RNaseH"/>
</dbReference>
<dbReference type="Proteomes" id="UP001159363">
    <property type="component" value="Chromosome 5"/>
</dbReference>
<keyword evidence="2" id="KW-0548">Nucleotidyltransferase</keyword>
<dbReference type="PANTHER" id="PTHR37984:SF8">
    <property type="entry name" value="CCHC-TYPE DOMAIN-CONTAINING PROTEIN"/>
    <property type="match status" value="1"/>
</dbReference>
<evidence type="ECO:0000256" key="6">
    <source>
        <dbReference type="ARBA" id="ARBA00022918"/>
    </source>
</evidence>
<reference evidence="8 9" key="1">
    <citation type="submission" date="2023-02" db="EMBL/GenBank/DDBJ databases">
        <title>LHISI_Scaffold_Assembly.</title>
        <authorList>
            <person name="Stuart O.P."/>
            <person name="Cleave R."/>
            <person name="Magrath M.J.L."/>
            <person name="Mikheyev A.S."/>
        </authorList>
    </citation>
    <scope>NUCLEOTIDE SEQUENCE [LARGE SCALE GENOMIC DNA]</scope>
    <source>
        <strain evidence="8">Daus_M_001</strain>
        <tissue evidence="8">Leg muscle</tissue>
    </source>
</reference>
<dbReference type="InterPro" id="IPR050951">
    <property type="entry name" value="Retrovirus_Pol_polyprotein"/>
</dbReference>
<keyword evidence="6" id="KW-0695">RNA-directed DNA polymerase</keyword>
<proteinExistence type="predicted"/>
<dbReference type="SUPFAM" id="SSF56672">
    <property type="entry name" value="DNA/RNA polymerases"/>
    <property type="match status" value="1"/>
</dbReference>
<dbReference type="InterPro" id="IPR043502">
    <property type="entry name" value="DNA/RNA_pol_sf"/>
</dbReference>
<keyword evidence="3" id="KW-0540">Nuclease</keyword>
<dbReference type="EMBL" id="JARBHB010000006">
    <property type="protein sequence ID" value="KAJ8882118.1"/>
    <property type="molecule type" value="Genomic_DNA"/>
</dbReference>
<evidence type="ECO:0000256" key="3">
    <source>
        <dbReference type="ARBA" id="ARBA00022722"/>
    </source>
</evidence>
<evidence type="ECO:0000256" key="5">
    <source>
        <dbReference type="ARBA" id="ARBA00022801"/>
    </source>
</evidence>
<evidence type="ECO:0000256" key="1">
    <source>
        <dbReference type="ARBA" id="ARBA00022679"/>
    </source>
</evidence>
<comment type="caution">
    <text evidence="8">The sequence shown here is derived from an EMBL/GenBank/DDBJ whole genome shotgun (WGS) entry which is preliminary data.</text>
</comment>
<keyword evidence="9" id="KW-1185">Reference proteome</keyword>
<evidence type="ECO:0000259" key="7">
    <source>
        <dbReference type="Pfam" id="PF17917"/>
    </source>
</evidence>
<keyword evidence="4" id="KW-0255">Endonuclease</keyword>
<accession>A0ABQ9HCT7</accession>